<evidence type="ECO:0000256" key="1">
    <source>
        <dbReference type="ARBA" id="ARBA00010982"/>
    </source>
</evidence>
<evidence type="ECO:0000259" key="7">
    <source>
        <dbReference type="Pfam" id="PF02803"/>
    </source>
</evidence>
<accession>A0A380CQZ0</accession>
<keyword evidence="2 5" id="KW-0808">Transferase</keyword>
<dbReference type="Pfam" id="PF02803">
    <property type="entry name" value="Thiolase_C"/>
    <property type="match status" value="1"/>
</dbReference>
<dbReference type="Pfam" id="PF00108">
    <property type="entry name" value="Thiolase_N"/>
    <property type="match status" value="1"/>
</dbReference>
<dbReference type="RefSeq" id="WP_103388020.1">
    <property type="nucleotide sequence ID" value="NZ_BKAV01000004.1"/>
</dbReference>
<dbReference type="InterPro" id="IPR016039">
    <property type="entry name" value="Thiolase-like"/>
</dbReference>
<evidence type="ECO:0000256" key="3">
    <source>
        <dbReference type="ARBA" id="ARBA00023315"/>
    </source>
</evidence>
<dbReference type="InterPro" id="IPR020613">
    <property type="entry name" value="Thiolase_CS"/>
</dbReference>
<evidence type="ECO:0000259" key="6">
    <source>
        <dbReference type="Pfam" id="PF00108"/>
    </source>
</evidence>
<dbReference type="EMBL" id="BKAV01000004">
    <property type="protein sequence ID" value="GEP99786.1"/>
    <property type="molecule type" value="Genomic_DNA"/>
</dbReference>
<dbReference type="PIRSF" id="PIRSF000429">
    <property type="entry name" value="Ac-CoA_Ac_transf"/>
    <property type="match status" value="1"/>
</dbReference>
<dbReference type="GO" id="GO:0005737">
    <property type="term" value="C:cytoplasm"/>
    <property type="evidence" value="ECO:0007669"/>
    <property type="project" value="UniProtKB-ARBA"/>
</dbReference>
<feature type="domain" description="Thiolase N-terminal" evidence="6">
    <location>
        <begin position="5"/>
        <end position="251"/>
    </location>
</feature>
<dbReference type="GO" id="GO:0003988">
    <property type="term" value="F:acetyl-CoA C-acyltransferase activity"/>
    <property type="evidence" value="ECO:0007669"/>
    <property type="project" value="TreeGrafter"/>
</dbReference>
<dbReference type="Proteomes" id="UP000321598">
    <property type="component" value="Unassembled WGS sequence"/>
</dbReference>
<dbReference type="AlphaFoldDB" id="A0A380CQZ0"/>
<gene>
    <name evidence="9" type="primary">paaJ</name>
    <name evidence="8" type="synonym">vraB</name>
    <name evidence="9" type="ORF">NCTC12413_02292</name>
    <name evidence="8" type="ORF">SAR03_08240</name>
</gene>
<feature type="domain" description="Thiolase C-terminal" evidence="7">
    <location>
        <begin position="266"/>
        <end position="378"/>
    </location>
</feature>
<dbReference type="PANTHER" id="PTHR43853">
    <property type="entry name" value="3-KETOACYL-COA THIOLASE, PEROXISOMAL"/>
    <property type="match status" value="1"/>
</dbReference>
<dbReference type="PANTHER" id="PTHR43853:SF3">
    <property type="entry name" value="ACETYL-COA C-ACETYLTRANSFERASE YHFS-RELATED"/>
    <property type="match status" value="1"/>
</dbReference>
<sequence length="379" mass="41049">MKQAVIVAAKRTPFGKYGGVLKHLEPEDLLMTLYDHFKLQHSDSLAGVDDIILGNVVGNGGNIARKSLLEAGLAHSIPGVTLDRQCGSGLEAIMHACRMIQAGAGEIYIAGGVESTSRAPWKIKRPQSVYDTKLPEFYERAAFAPEGQDPSMIQAAENVARTYHVSREAQDKYAHESHRKSLLAHQQGVMSQEIIPLTVKGAEVALDESIKPKLTLKKLSRLRSILPDGTVTVGNCCMKNDGAVMLLIMEAKTAQRYGYTTGLRFVDGRTTGVDPQLLGIGPFPAVQQLLERQQLTIEDIDAIELNEAFASQVIASQQQLHITPQQLNKYGGAIAIGHPYGASGAALVTRLFYMTAARKSIATMGIGGGMGNAILFERW</sequence>
<dbReference type="InterPro" id="IPR020617">
    <property type="entry name" value="Thiolase_C"/>
</dbReference>
<dbReference type="InterPro" id="IPR050215">
    <property type="entry name" value="Thiolase-like_sf_Thiolase"/>
</dbReference>
<evidence type="ECO:0000256" key="4">
    <source>
        <dbReference type="ARBA" id="ARBA00040726"/>
    </source>
</evidence>
<dbReference type="NCBIfam" id="TIGR01930">
    <property type="entry name" value="AcCoA-C-Actrans"/>
    <property type="match status" value="1"/>
</dbReference>
<name>A0A380CQZ0_9STAP</name>
<dbReference type="EMBL" id="UGZE01000001">
    <property type="protein sequence ID" value="SUJ25315.1"/>
    <property type="molecule type" value="Genomic_DNA"/>
</dbReference>
<reference evidence="9 10" key="1">
    <citation type="submission" date="2018-06" db="EMBL/GenBank/DDBJ databases">
        <authorList>
            <consortium name="Pathogen Informatics"/>
            <person name="Doyle S."/>
        </authorList>
    </citation>
    <scope>NUCLEOTIDE SEQUENCE [LARGE SCALE GENOMIC DNA]</scope>
    <source>
        <strain evidence="9 10">NCTC12413</strain>
    </source>
</reference>
<protein>
    <recommendedName>
        <fullName evidence="4">Putative acetyl-CoA C-acetyltransferase VraB</fullName>
    </recommendedName>
</protein>
<dbReference type="InterPro" id="IPR002155">
    <property type="entry name" value="Thiolase"/>
</dbReference>
<evidence type="ECO:0000313" key="10">
    <source>
        <dbReference type="Proteomes" id="UP000254956"/>
    </source>
</evidence>
<evidence type="ECO:0000313" key="11">
    <source>
        <dbReference type="Proteomes" id="UP000321598"/>
    </source>
</evidence>
<evidence type="ECO:0000256" key="5">
    <source>
        <dbReference type="RuleBase" id="RU003557"/>
    </source>
</evidence>
<reference evidence="8 11" key="2">
    <citation type="submission" date="2019-07" db="EMBL/GenBank/DDBJ databases">
        <title>Whole genome shotgun sequence of Staphylococcus arlettae NBRC 109765.</title>
        <authorList>
            <person name="Hosoyama A."/>
            <person name="Uohara A."/>
            <person name="Ohji S."/>
            <person name="Ichikawa N."/>
        </authorList>
    </citation>
    <scope>NUCLEOTIDE SEQUENCE [LARGE SCALE GENOMIC DNA]</scope>
    <source>
        <strain evidence="8 11">NBRC 109765</strain>
    </source>
</reference>
<dbReference type="STRING" id="1212545.SARL_10311"/>
<dbReference type="Gene3D" id="3.40.47.10">
    <property type="match status" value="2"/>
</dbReference>
<dbReference type="GO" id="GO:0010124">
    <property type="term" value="P:phenylacetate catabolic process"/>
    <property type="evidence" value="ECO:0007669"/>
    <property type="project" value="TreeGrafter"/>
</dbReference>
<dbReference type="Proteomes" id="UP000254956">
    <property type="component" value="Unassembled WGS sequence"/>
</dbReference>
<comment type="similarity">
    <text evidence="1 5">Belongs to the thiolase-like superfamily. Thiolase family.</text>
</comment>
<proteinExistence type="inferred from homology"/>
<dbReference type="OrthoDB" id="9764892at2"/>
<dbReference type="SUPFAM" id="SSF53901">
    <property type="entry name" value="Thiolase-like"/>
    <property type="match status" value="2"/>
</dbReference>
<evidence type="ECO:0000313" key="9">
    <source>
        <dbReference type="EMBL" id="SUJ25315.1"/>
    </source>
</evidence>
<keyword evidence="11" id="KW-1185">Reference proteome</keyword>
<keyword evidence="3 5" id="KW-0012">Acyltransferase</keyword>
<dbReference type="InterPro" id="IPR020616">
    <property type="entry name" value="Thiolase_N"/>
</dbReference>
<dbReference type="CDD" id="cd00751">
    <property type="entry name" value="thiolase"/>
    <property type="match status" value="1"/>
</dbReference>
<evidence type="ECO:0000256" key="2">
    <source>
        <dbReference type="ARBA" id="ARBA00022679"/>
    </source>
</evidence>
<evidence type="ECO:0000313" key="8">
    <source>
        <dbReference type="EMBL" id="GEP99786.1"/>
    </source>
</evidence>
<dbReference type="GO" id="GO:0006635">
    <property type="term" value="P:fatty acid beta-oxidation"/>
    <property type="evidence" value="ECO:0007669"/>
    <property type="project" value="TreeGrafter"/>
</dbReference>
<organism evidence="9 10">
    <name type="scientific">Staphylococcus arlettae</name>
    <dbReference type="NCBI Taxonomy" id="29378"/>
    <lineage>
        <taxon>Bacteria</taxon>
        <taxon>Bacillati</taxon>
        <taxon>Bacillota</taxon>
        <taxon>Bacilli</taxon>
        <taxon>Bacillales</taxon>
        <taxon>Staphylococcaceae</taxon>
        <taxon>Staphylococcus</taxon>
    </lineage>
</organism>
<dbReference type="PROSITE" id="PS00737">
    <property type="entry name" value="THIOLASE_2"/>
    <property type="match status" value="1"/>
</dbReference>